<dbReference type="AlphaFoldDB" id="A0A0F8ZKM1"/>
<reference evidence="2" key="1">
    <citation type="journal article" date="2015" name="Nature">
        <title>Complex archaea that bridge the gap between prokaryotes and eukaryotes.</title>
        <authorList>
            <person name="Spang A."/>
            <person name="Saw J.H."/>
            <person name="Jorgensen S.L."/>
            <person name="Zaremba-Niedzwiedzka K."/>
            <person name="Martijn J."/>
            <person name="Lind A.E."/>
            <person name="van Eijk R."/>
            <person name="Schleper C."/>
            <person name="Guy L."/>
            <person name="Ettema T.J."/>
        </authorList>
    </citation>
    <scope>NUCLEOTIDE SEQUENCE</scope>
</reference>
<name>A0A0F8ZKM1_9ZZZZ</name>
<feature type="region of interest" description="Disordered" evidence="1">
    <location>
        <begin position="1"/>
        <end position="43"/>
    </location>
</feature>
<dbReference type="EMBL" id="LAZR01050777">
    <property type="protein sequence ID" value="KKK86590.1"/>
    <property type="molecule type" value="Genomic_DNA"/>
</dbReference>
<proteinExistence type="predicted"/>
<protein>
    <submittedName>
        <fullName evidence="2">Uncharacterized protein</fullName>
    </submittedName>
</protein>
<comment type="caution">
    <text evidence="2">The sequence shown here is derived from an EMBL/GenBank/DDBJ whole genome shotgun (WGS) entry which is preliminary data.</text>
</comment>
<evidence type="ECO:0000313" key="2">
    <source>
        <dbReference type="EMBL" id="KKK86590.1"/>
    </source>
</evidence>
<gene>
    <name evidence="2" type="ORF">LCGC14_2761740</name>
</gene>
<feature type="non-terminal residue" evidence="2">
    <location>
        <position position="43"/>
    </location>
</feature>
<evidence type="ECO:0000256" key="1">
    <source>
        <dbReference type="SAM" id="MobiDB-lite"/>
    </source>
</evidence>
<sequence>MAGLHAKGSHQHQHSNGTIHEHTHFHKGDHKRDIHQVVHRHRH</sequence>
<accession>A0A0F8ZKM1</accession>
<organism evidence="2">
    <name type="scientific">marine sediment metagenome</name>
    <dbReference type="NCBI Taxonomy" id="412755"/>
    <lineage>
        <taxon>unclassified sequences</taxon>
        <taxon>metagenomes</taxon>
        <taxon>ecological metagenomes</taxon>
    </lineage>
</organism>